<evidence type="ECO:0000256" key="1">
    <source>
        <dbReference type="SAM" id="SignalP"/>
    </source>
</evidence>
<dbReference type="Proteomes" id="UP001172083">
    <property type="component" value="Unassembled WGS sequence"/>
</dbReference>
<dbReference type="EMBL" id="JAUJEB010000009">
    <property type="protein sequence ID" value="MDN5216529.1"/>
    <property type="molecule type" value="Genomic_DNA"/>
</dbReference>
<keyword evidence="4" id="KW-1185">Reference proteome</keyword>
<feature type="chain" id="PRO_5046902994" evidence="1">
    <location>
        <begin position="23"/>
        <end position="672"/>
    </location>
</feature>
<feature type="domain" description="Transglutaminase-like" evidence="2">
    <location>
        <begin position="318"/>
        <end position="425"/>
    </location>
</feature>
<comment type="caution">
    <text evidence="3">The sequence shown here is derived from an EMBL/GenBank/DDBJ whole genome shotgun (WGS) entry which is preliminary data.</text>
</comment>
<proteinExistence type="predicted"/>
<dbReference type="Gene3D" id="2.60.120.1130">
    <property type="match status" value="1"/>
</dbReference>
<evidence type="ECO:0000259" key="2">
    <source>
        <dbReference type="Pfam" id="PF01841"/>
    </source>
</evidence>
<reference evidence="3" key="1">
    <citation type="submission" date="2023-06" db="EMBL/GenBank/DDBJ databases">
        <title>Genomic of Agaribacillus aureum.</title>
        <authorList>
            <person name="Wang G."/>
        </authorList>
    </citation>
    <scope>NUCLEOTIDE SEQUENCE</scope>
    <source>
        <strain evidence="3">BMA12</strain>
    </source>
</reference>
<dbReference type="Pfam" id="PF01841">
    <property type="entry name" value="Transglut_core"/>
    <property type="match status" value="1"/>
</dbReference>
<feature type="signal peptide" evidence="1">
    <location>
        <begin position="1"/>
        <end position="22"/>
    </location>
</feature>
<evidence type="ECO:0000313" key="3">
    <source>
        <dbReference type="EMBL" id="MDN5216529.1"/>
    </source>
</evidence>
<organism evidence="3 4">
    <name type="scientific">Agaribacillus aureus</name>
    <dbReference type="NCBI Taxonomy" id="3051825"/>
    <lineage>
        <taxon>Bacteria</taxon>
        <taxon>Pseudomonadati</taxon>
        <taxon>Bacteroidota</taxon>
        <taxon>Cytophagia</taxon>
        <taxon>Cytophagales</taxon>
        <taxon>Splendidivirgaceae</taxon>
        <taxon>Agaribacillus</taxon>
    </lineage>
</organism>
<sequence length="672" mass="76723">MRNQLFSIKLSFLFTLLAPLHAFTQSGGIKFGKIDKQYLEMGTYEHDTSASAVILADYGISYFKYNQSKDQFQQYFQRHRRIKIFNSQGYRWADHDIPLYHKGVNKEMVSGLKAITYNLINGKIEKHKLEKDDIFDEKHSDNWDLKKFTMPNVTEGSVIEYTYTITSDFLFNLRSWQFQSSIPVMWSEYKTSIPEYYQYKKMQQGYIPLAIAENKKEGGSINFTSKSSTGGLESNQVNYTNYVNRLAAKNVPAMIPEAFMTTVSDYISQIDFELATINMPNRLVEPIMNTWETMNKKLLENLRFGEQINRKAFIKEQAAVIAANHTDPESKIKAAVNHVKDKMTWNGSYRTYSGGNIKKSYEGGTGSSADINLTLIALLRGLGLQADPVILSTRSHGRAPLYPIITKFNHVIARVAVGDKFYMLDATDKLLPFNQLPFECLNGQGRLISKTGTDWVDLKNAENTSDFTMVDIKLNEENEFIANIQSSCTGYDAYAIRKKIKKSGKESYIKHKTKEYEGLTANTFIIANIKENDKAVTEKYEMNLSEYLINSSNVLYIDPMLFFELESNPLKSDQRHYPVDFGCPMASSYRLTIPIPEGYNLEEAPESVLISLPNGGGKFRYAVSKSGNVLILSTSYNIKQTMFLPEEYATLKQFFNLIVTKHDEKIVLKKHT</sequence>
<accession>A0ABT8LFG6</accession>
<dbReference type="Gene3D" id="3.10.620.30">
    <property type="match status" value="1"/>
</dbReference>
<name>A0ABT8LFG6_9BACT</name>
<dbReference type="InterPro" id="IPR002931">
    <property type="entry name" value="Transglutaminase-like"/>
</dbReference>
<protein>
    <submittedName>
        <fullName evidence="3">Transglutaminase domain-containing protein</fullName>
    </submittedName>
</protein>
<keyword evidence="1" id="KW-0732">Signal</keyword>
<gene>
    <name evidence="3" type="ORF">QQ020_30955</name>
</gene>
<dbReference type="SUPFAM" id="SSF54001">
    <property type="entry name" value="Cysteine proteinases"/>
    <property type="match status" value="1"/>
</dbReference>
<evidence type="ECO:0000313" key="4">
    <source>
        <dbReference type="Proteomes" id="UP001172083"/>
    </source>
</evidence>
<dbReference type="Gene3D" id="2.60.40.3140">
    <property type="match status" value="1"/>
</dbReference>
<dbReference type="InterPro" id="IPR038765">
    <property type="entry name" value="Papain-like_cys_pep_sf"/>
</dbReference>
<dbReference type="RefSeq" id="WP_346761864.1">
    <property type="nucleotide sequence ID" value="NZ_JAUJEB010000009.1"/>
</dbReference>